<keyword evidence="4" id="KW-1185">Reference proteome</keyword>
<keyword evidence="2" id="KW-0472">Membrane</keyword>
<dbReference type="PANTHER" id="PTHR31398">
    <property type="entry name" value="MEIOTIC NUCLEAR DIVISION PROTEIN 1 HOMOLOG"/>
    <property type="match status" value="1"/>
</dbReference>
<dbReference type="PANTHER" id="PTHR31398:SF0">
    <property type="entry name" value="MEIOTIC NUCLEAR DIVISION PROTEIN 1 HOMOLOG"/>
    <property type="match status" value="1"/>
</dbReference>
<dbReference type="EMBL" id="RRYP01004645">
    <property type="protein sequence ID" value="TNV82700.1"/>
    <property type="molecule type" value="Genomic_DNA"/>
</dbReference>
<dbReference type="GO" id="GO:0005634">
    <property type="term" value="C:nucleus"/>
    <property type="evidence" value="ECO:0007669"/>
    <property type="project" value="TreeGrafter"/>
</dbReference>
<dbReference type="AlphaFoldDB" id="A0A8J8T5Q0"/>
<reference evidence="3" key="1">
    <citation type="submission" date="2019-06" db="EMBL/GenBank/DDBJ databases">
        <authorList>
            <person name="Zheng W."/>
        </authorList>
    </citation>
    <scope>NUCLEOTIDE SEQUENCE</scope>
    <source>
        <strain evidence="3">QDHG01</strain>
    </source>
</reference>
<keyword evidence="2" id="KW-0812">Transmembrane</keyword>
<dbReference type="Proteomes" id="UP000785679">
    <property type="component" value="Unassembled WGS sequence"/>
</dbReference>
<protein>
    <submittedName>
        <fullName evidence="3">Uncharacterized protein</fullName>
    </submittedName>
</protein>
<name>A0A8J8T5Q0_HALGN</name>
<dbReference type="GO" id="GO:0007131">
    <property type="term" value="P:reciprocal meiotic recombination"/>
    <property type="evidence" value="ECO:0007669"/>
    <property type="project" value="TreeGrafter"/>
</dbReference>
<evidence type="ECO:0000256" key="1">
    <source>
        <dbReference type="SAM" id="MobiDB-lite"/>
    </source>
</evidence>
<sequence>MPTTSDPFFQNQRNQGRSKSQSQITKDKVHDRKRCRQLAKSRFKSADMFGQSVGLTWNGQETYKTLAGAGFSWAILLIMAAYSLYRIIFMINRYNPSLSKVTLIRPPNEDLPFKPQQSGFSFAFSLNTDLDPSFGYFSVNYVNQSIVNRERLKQFTPLGIQQCRDTLFEYDDFSEIQSYKIDEFQCLQESEQYELQGNFYRSEMKYVEIQLKKCRNGTKGISCKSRQVIDDYFRNEKFNFAFTNTMFVLDNYQDTIQTFIDDQLFFQIDPNVCKKANFFVQEQFASLEDDIIQIGQNKQITFHQVVNIKTYEDNYDEDDGSLVVVYIRADKQYDSYERKVIDVMVLMGDLGGLLEFFKLIGEICVGFIAQKMFMSSIVRKIYHIRKYDNIEYEAKKRMQVAGSENADFSIRGDEEAQRSRGINEGKLNETSIKQTLGLLKYEEDYISEDFKNKSQIEPQDIYSLFFAFLNRARFRYNPSDITEYILKCLCIRNSSYQRRLNSIKPHYLFEKAEDKFMNELDIVRVVRSLRKFKMLAQAMLSQRHRMILRFQRQNLIETSSSSSDSDDNLYDPVRLMENPNPLIRLVTYGKVKKMMKEFVGQRIDPLEKNLMRGMFRRKLKDFAETQRDNNQHLTLIERLKMGHYEEEDENDVKAKDQFRQQVLLRSKSNRGLFQKSQELNLLQKPNRLPPLQNRRHHVDNTSVITENLKSNIELLHEQSNDIGEDHGSISSMPLRESVSGTRVVQIKPLNVDQLNVLTSRRLSQ</sequence>
<evidence type="ECO:0000256" key="2">
    <source>
        <dbReference type="SAM" id="Phobius"/>
    </source>
</evidence>
<accession>A0A8J8T5Q0</accession>
<proteinExistence type="predicted"/>
<evidence type="ECO:0000313" key="4">
    <source>
        <dbReference type="Proteomes" id="UP000785679"/>
    </source>
</evidence>
<feature type="region of interest" description="Disordered" evidence="1">
    <location>
        <begin position="1"/>
        <end position="31"/>
    </location>
</feature>
<feature type="compositionally biased region" description="Polar residues" evidence="1">
    <location>
        <begin position="1"/>
        <end position="24"/>
    </location>
</feature>
<organism evidence="3 4">
    <name type="scientific">Halteria grandinella</name>
    <dbReference type="NCBI Taxonomy" id="5974"/>
    <lineage>
        <taxon>Eukaryota</taxon>
        <taxon>Sar</taxon>
        <taxon>Alveolata</taxon>
        <taxon>Ciliophora</taxon>
        <taxon>Intramacronucleata</taxon>
        <taxon>Spirotrichea</taxon>
        <taxon>Stichotrichia</taxon>
        <taxon>Sporadotrichida</taxon>
        <taxon>Halteriidae</taxon>
        <taxon>Halteria</taxon>
    </lineage>
</organism>
<comment type="caution">
    <text evidence="3">The sequence shown here is derived from an EMBL/GenBank/DDBJ whole genome shotgun (WGS) entry which is preliminary data.</text>
</comment>
<evidence type="ECO:0000313" key="3">
    <source>
        <dbReference type="EMBL" id="TNV82700.1"/>
    </source>
</evidence>
<dbReference type="OrthoDB" id="297833at2759"/>
<keyword evidence="2" id="KW-1133">Transmembrane helix</keyword>
<feature type="transmembrane region" description="Helical" evidence="2">
    <location>
        <begin position="66"/>
        <end position="85"/>
    </location>
</feature>
<gene>
    <name evidence="3" type="ORF">FGO68_gene10121</name>
</gene>